<dbReference type="InterPro" id="IPR051164">
    <property type="entry name" value="NmrA-like_oxidored"/>
</dbReference>
<feature type="domain" description="NmrA-like" evidence="3">
    <location>
        <begin position="7"/>
        <end position="279"/>
    </location>
</feature>
<reference evidence="4 5" key="1">
    <citation type="submission" date="2014-04" db="EMBL/GenBank/DDBJ databases">
        <title>Genome assembly of Hyalangium minutum DSM 14724.</title>
        <authorList>
            <person name="Sharma G."/>
            <person name="Subramanian S."/>
        </authorList>
    </citation>
    <scope>NUCLEOTIDE SEQUENCE [LARGE SCALE GENOMIC DNA]</scope>
    <source>
        <strain evidence="4 5">DSM 14724</strain>
    </source>
</reference>
<proteinExistence type="inferred from homology"/>
<gene>
    <name evidence="4" type="ORF">DB31_3440</name>
</gene>
<dbReference type="Pfam" id="PF05368">
    <property type="entry name" value="NmrA"/>
    <property type="match status" value="1"/>
</dbReference>
<dbReference type="EMBL" id="JMCB01000002">
    <property type="protein sequence ID" value="KFE71310.1"/>
    <property type="molecule type" value="Genomic_DNA"/>
</dbReference>
<sequence>MSKPLSVLVTGATGQQGGAVARALLKKGHKVRALTRKPDSAGALALKQLGAELAVGSFDDSDALVRAMTGVDAVFIMSTPFEAGMDTETRQGITAVDAAKAAGVKHVVYTSVSDADKETGIPHFDSKARVEEYLVKSGLPYTIIAPVFFAENLVSSWFGGGLKQGVVALAMPGKRVLQHISVEEIGNFGALVIDRREHFLGKRINLASNELSGEQVAELFSRASGKPFKYVEVPVAQMRAQNEDMGIMFEWFDTKGYSADIAALRKDYPEVGWRSFEDWARAQNWKQLLG</sequence>
<dbReference type="InterPro" id="IPR036291">
    <property type="entry name" value="NAD(P)-bd_dom_sf"/>
</dbReference>
<evidence type="ECO:0000259" key="3">
    <source>
        <dbReference type="Pfam" id="PF05368"/>
    </source>
</evidence>
<name>A0A085WUE7_9BACT</name>
<keyword evidence="2" id="KW-0521">NADP</keyword>
<dbReference type="SUPFAM" id="SSF51735">
    <property type="entry name" value="NAD(P)-binding Rossmann-fold domains"/>
    <property type="match status" value="1"/>
</dbReference>
<comment type="similarity">
    <text evidence="1">Belongs to the NmrA-type oxidoreductase family.</text>
</comment>
<dbReference type="STRING" id="394096.DB31_3440"/>
<organism evidence="4 5">
    <name type="scientific">Hyalangium minutum</name>
    <dbReference type="NCBI Taxonomy" id="394096"/>
    <lineage>
        <taxon>Bacteria</taxon>
        <taxon>Pseudomonadati</taxon>
        <taxon>Myxococcota</taxon>
        <taxon>Myxococcia</taxon>
        <taxon>Myxococcales</taxon>
        <taxon>Cystobacterineae</taxon>
        <taxon>Archangiaceae</taxon>
        <taxon>Hyalangium</taxon>
    </lineage>
</organism>
<dbReference type="Gene3D" id="3.90.25.10">
    <property type="entry name" value="UDP-galactose 4-epimerase, domain 1"/>
    <property type="match status" value="1"/>
</dbReference>
<evidence type="ECO:0000256" key="2">
    <source>
        <dbReference type="ARBA" id="ARBA00022857"/>
    </source>
</evidence>
<dbReference type="Proteomes" id="UP000028725">
    <property type="component" value="Unassembled WGS sequence"/>
</dbReference>
<dbReference type="InterPro" id="IPR008030">
    <property type="entry name" value="NmrA-like"/>
</dbReference>
<comment type="caution">
    <text evidence="4">The sequence shown here is derived from an EMBL/GenBank/DDBJ whole genome shotgun (WGS) entry which is preliminary data.</text>
</comment>
<accession>A0A085WUE7</accession>
<protein>
    <recommendedName>
        <fullName evidence="3">NmrA-like domain-containing protein</fullName>
    </recommendedName>
</protein>
<dbReference type="PANTHER" id="PTHR42748">
    <property type="entry name" value="NITROGEN METABOLITE REPRESSION PROTEIN NMRA FAMILY MEMBER"/>
    <property type="match status" value="1"/>
</dbReference>
<dbReference type="AlphaFoldDB" id="A0A085WUE7"/>
<evidence type="ECO:0000313" key="4">
    <source>
        <dbReference type="EMBL" id="KFE71310.1"/>
    </source>
</evidence>
<dbReference type="CDD" id="cd05251">
    <property type="entry name" value="NmrA_like_SDR_a"/>
    <property type="match status" value="1"/>
</dbReference>
<keyword evidence="5" id="KW-1185">Reference proteome</keyword>
<evidence type="ECO:0000313" key="5">
    <source>
        <dbReference type="Proteomes" id="UP000028725"/>
    </source>
</evidence>
<dbReference type="RefSeq" id="WP_044183125.1">
    <property type="nucleotide sequence ID" value="NZ_JMCB01000002.1"/>
</dbReference>
<dbReference type="Gene3D" id="3.40.50.720">
    <property type="entry name" value="NAD(P)-binding Rossmann-like Domain"/>
    <property type="match status" value="1"/>
</dbReference>
<dbReference type="OrthoDB" id="9794300at2"/>
<dbReference type="PANTHER" id="PTHR42748:SF7">
    <property type="entry name" value="NMRA LIKE REDOX SENSOR 1-RELATED"/>
    <property type="match status" value="1"/>
</dbReference>
<evidence type="ECO:0000256" key="1">
    <source>
        <dbReference type="ARBA" id="ARBA00006328"/>
    </source>
</evidence>